<dbReference type="AlphaFoldDB" id="A0AA35LH04"/>
<evidence type="ECO:0000313" key="2">
    <source>
        <dbReference type="Proteomes" id="UP001178461"/>
    </source>
</evidence>
<protein>
    <submittedName>
        <fullName evidence="1">Uncharacterized protein</fullName>
    </submittedName>
</protein>
<keyword evidence="2" id="KW-1185">Reference proteome</keyword>
<proteinExistence type="predicted"/>
<evidence type="ECO:0000313" key="1">
    <source>
        <dbReference type="EMBL" id="CAI5795811.1"/>
    </source>
</evidence>
<dbReference type="Proteomes" id="UP001178461">
    <property type="component" value="Chromosome 15"/>
</dbReference>
<dbReference type="EMBL" id="OX395141">
    <property type="protein sequence ID" value="CAI5795811.1"/>
    <property type="molecule type" value="Genomic_DNA"/>
</dbReference>
<organism evidence="1 2">
    <name type="scientific">Podarcis lilfordi</name>
    <name type="common">Lilford's wall lizard</name>
    <dbReference type="NCBI Taxonomy" id="74358"/>
    <lineage>
        <taxon>Eukaryota</taxon>
        <taxon>Metazoa</taxon>
        <taxon>Chordata</taxon>
        <taxon>Craniata</taxon>
        <taxon>Vertebrata</taxon>
        <taxon>Euteleostomi</taxon>
        <taxon>Lepidosauria</taxon>
        <taxon>Squamata</taxon>
        <taxon>Bifurcata</taxon>
        <taxon>Unidentata</taxon>
        <taxon>Episquamata</taxon>
        <taxon>Laterata</taxon>
        <taxon>Lacertibaenia</taxon>
        <taxon>Lacertidae</taxon>
        <taxon>Podarcis</taxon>
    </lineage>
</organism>
<gene>
    <name evidence="1" type="ORF">PODLI_1B000032</name>
</gene>
<sequence length="51" mass="5772">MRLFQARGTQPSVFESLHLGEQVRPHHLLSFCKQAPKLHTLMASESSVVIQ</sequence>
<accession>A0AA35LH04</accession>
<reference evidence="1" key="1">
    <citation type="submission" date="2022-12" db="EMBL/GenBank/DDBJ databases">
        <authorList>
            <person name="Alioto T."/>
            <person name="Alioto T."/>
            <person name="Gomez Garrido J."/>
        </authorList>
    </citation>
    <scope>NUCLEOTIDE SEQUENCE</scope>
</reference>
<name>A0AA35LH04_9SAUR</name>